<dbReference type="EC" id="3.1.3.-" evidence="1"/>
<evidence type="ECO:0000313" key="2">
    <source>
        <dbReference type="Proteomes" id="UP001219037"/>
    </source>
</evidence>
<keyword evidence="1" id="KW-0378">Hydrolase</keyword>
<sequence>MRIAAFDFDGTILFGDDIPADTITAIRAWQDAGHLAVAATGKSRSAAQFALRGFDVAFDYSVLFTGAVVTDRNDTVLHSTALDVELVRSIVAELSDTPGLAVYGTTLESNDARFLSTLPPTMSTSILRDFREVAVHEVTGEQFIGVPIWVPEDRELRLRIHDWVQQNFDVDVFLNQTFIDILPRGASKGTGLQWLIEHLGVSRDDVELITFGDSWNDLSMHAIADRSYSFSWSPDDVKADTHATIDTVAEGLLTHLNH</sequence>
<dbReference type="Gene3D" id="3.40.50.1000">
    <property type="entry name" value="HAD superfamily/HAD-like"/>
    <property type="match status" value="1"/>
</dbReference>
<keyword evidence="2" id="KW-1185">Reference proteome</keyword>
<name>A0ABY8H6T8_9MICC</name>
<dbReference type="NCBIfam" id="TIGR01484">
    <property type="entry name" value="HAD-SF-IIB"/>
    <property type="match status" value="1"/>
</dbReference>
<dbReference type="GO" id="GO:0016787">
    <property type="term" value="F:hydrolase activity"/>
    <property type="evidence" value="ECO:0007669"/>
    <property type="project" value="UniProtKB-KW"/>
</dbReference>
<dbReference type="Proteomes" id="UP001219037">
    <property type="component" value="Chromosome"/>
</dbReference>
<dbReference type="InterPro" id="IPR036412">
    <property type="entry name" value="HAD-like_sf"/>
</dbReference>
<protein>
    <submittedName>
        <fullName evidence="1">HAD family hydrolase</fullName>
        <ecNumber evidence="1">3.1.3.-</ecNumber>
    </submittedName>
</protein>
<gene>
    <name evidence="1" type="ORF">P8192_01695</name>
</gene>
<dbReference type="PANTHER" id="PTHR10000:SF8">
    <property type="entry name" value="HAD SUPERFAMILY HYDROLASE-LIKE, TYPE 3"/>
    <property type="match status" value="1"/>
</dbReference>
<organism evidence="1 2">
    <name type="scientific">Citricoccus muralis</name>
    <dbReference type="NCBI Taxonomy" id="169134"/>
    <lineage>
        <taxon>Bacteria</taxon>
        <taxon>Bacillati</taxon>
        <taxon>Actinomycetota</taxon>
        <taxon>Actinomycetes</taxon>
        <taxon>Micrococcales</taxon>
        <taxon>Micrococcaceae</taxon>
        <taxon>Citricoccus</taxon>
    </lineage>
</organism>
<dbReference type="Gene3D" id="3.30.1240.10">
    <property type="match status" value="1"/>
</dbReference>
<dbReference type="SUPFAM" id="SSF56784">
    <property type="entry name" value="HAD-like"/>
    <property type="match status" value="1"/>
</dbReference>
<dbReference type="InterPro" id="IPR006379">
    <property type="entry name" value="HAD-SF_hydro_IIB"/>
</dbReference>
<accession>A0ABY8H6T8</accession>
<proteinExistence type="predicted"/>
<reference evidence="1 2" key="1">
    <citation type="submission" date="2023-04" db="EMBL/GenBank/DDBJ databases">
        <title>Funneling lignin-derived compounds into biodiesel using alkali-halophilic Citricoccus sp. P2.</title>
        <authorList>
            <person name="Luo C.-B."/>
        </authorList>
    </citation>
    <scope>NUCLEOTIDE SEQUENCE [LARGE SCALE GENOMIC DNA]</scope>
    <source>
        <strain evidence="1 2">P2</strain>
    </source>
</reference>
<dbReference type="RefSeq" id="WP_278157977.1">
    <property type="nucleotide sequence ID" value="NZ_CP121252.1"/>
</dbReference>
<dbReference type="Pfam" id="PF08282">
    <property type="entry name" value="Hydrolase_3"/>
    <property type="match status" value="1"/>
</dbReference>
<dbReference type="EMBL" id="CP121252">
    <property type="protein sequence ID" value="WFP16864.1"/>
    <property type="molecule type" value="Genomic_DNA"/>
</dbReference>
<dbReference type="InterPro" id="IPR023214">
    <property type="entry name" value="HAD_sf"/>
</dbReference>
<dbReference type="PANTHER" id="PTHR10000">
    <property type="entry name" value="PHOSPHOSERINE PHOSPHATASE"/>
    <property type="match status" value="1"/>
</dbReference>
<evidence type="ECO:0000313" key="1">
    <source>
        <dbReference type="EMBL" id="WFP16864.1"/>
    </source>
</evidence>